<protein>
    <submittedName>
        <fullName evidence="2">Uncharacterized protein</fullName>
    </submittedName>
</protein>
<accession>A0A8T0H2Q9</accession>
<feature type="compositionally biased region" description="Basic and acidic residues" evidence="1">
    <location>
        <begin position="240"/>
        <end position="260"/>
    </location>
</feature>
<dbReference type="EMBL" id="CM026428">
    <property type="protein sequence ID" value="KAG0565619.1"/>
    <property type="molecule type" value="Genomic_DNA"/>
</dbReference>
<feature type="compositionally biased region" description="Basic and acidic residues" evidence="1">
    <location>
        <begin position="186"/>
        <end position="233"/>
    </location>
</feature>
<feature type="region of interest" description="Disordered" evidence="1">
    <location>
        <begin position="62"/>
        <end position="107"/>
    </location>
</feature>
<dbReference type="EMBL" id="CM026428">
    <property type="protein sequence ID" value="KAG0565621.1"/>
    <property type="molecule type" value="Genomic_DNA"/>
</dbReference>
<sequence>MELARKDKQMTELRDENLRLKFGGTRGPTNVRPHLHKAIPSDKTIGQGKMTIERNHHNFSIVGAPGGQSLDEVPHSREKRLHSQSYTVMSNDRGASGSNGGQTSQSHLTVTMATSEATVLDPVLKRVVEIGSSEQSTRSRRPGSSESTRDSARIREFDSDVHRLSSDGGKKCRSPSSSGLLNSRNQHRDINSDSSRRAADDSAQKQKVSTNDKDSRSNRPRDERYDDNLRHTDSGLSKYRSPERSWDNIRERSRDRRDVGNLRSSDSRKRHRSLSRERDARPGNLESSRATKTVNKSGSQSVRERQNDHSNRDHR</sequence>
<proteinExistence type="predicted"/>
<feature type="compositionally biased region" description="Basic and acidic residues" evidence="1">
    <location>
        <begin position="147"/>
        <end position="170"/>
    </location>
</feature>
<dbReference type="EMBL" id="CM026428">
    <property type="protein sequence ID" value="KAG0565618.1"/>
    <property type="molecule type" value="Genomic_DNA"/>
</dbReference>
<comment type="caution">
    <text evidence="2">The sequence shown here is derived from an EMBL/GenBank/DDBJ whole genome shotgun (WGS) entry which is preliminary data.</text>
</comment>
<evidence type="ECO:0000313" key="3">
    <source>
        <dbReference type="Proteomes" id="UP000822688"/>
    </source>
</evidence>
<dbReference type="Proteomes" id="UP000822688">
    <property type="component" value="Chromosome 7"/>
</dbReference>
<evidence type="ECO:0000313" key="2">
    <source>
        <dbReference type="EMBL" id="KAG0565620.1"/>
    </source>
</evidence>
<feature type="compositionally biased region" description="Polar residues" evidence="1">
    <location>
        <begin position="285"/>
        <end position="301"/>
    </location>
</feature>
<reference evidence="2" key="1">
    <citation type="submission" date="2020-06" db="EMBL/GenBank/DDBJ databases">
        <title>WGS assembly of Ceratodon purpureus strain R40.</title>
        <authorList>
            <person name="Carey S.B."/>
            <person name="Jenkins J."/>
            <person name="Shu S."/>
            <person name="Lovell J.T."/>
            <person name="Sreedasyam A."/>
            <person name="Maumus F."/>
            <person name="Tiley G.P."/>
            <person name="Fernandez-Pozo N."/>
            <person name="Barry K."/>
            <person name="Chen C."/>
            <person name="Wang M."/>
            <person name="Lipzen A."/>
            <person name="Daum C."/>
            <person name="Saski C.A."/>
            <person name="Payton A.C."/>
            <person name="Mcbreen J.C."/>
            <person name="Conrad R.E."/>
            <person name="Kollar L.M."/>
            <person name="Olsson S."/>
            <person name="Huttunen S."/>
            <person name="Landis J.B."/>
            <person name="Wickett N.J."/>
            <person name="Johnson M.G."/>
            <person name="Rensing S.A."/>
            <person name="Grimwood J."/>
            <person name="Schmutz J."/>
            <person name="Mcdaniel S.F."/>
        </authorList>
    </citation>
    <scope>NUCLEOTIDE SEQUENCE</scope>
    <source>
        <strain evidence="2">R40</strain>
    </source>
</reference>
<dbReference type="EMBL" id="CM026428">
    <property type="protein sequence ID" value="KAG0565620.1"/>
    <property type="molecule type" value="Genomic_DNA"/>
</dbReference>
<gene>
    <name evidence="2" type="ORF">KC19_7G001800</name>
</gene>
<name>A0A8T0H2Q9_CERPU</name>
<feature type="region of interest" description="Disordered" evidence="1">
    <location>
        <begin position="130"/>
        <end position="315"/>
    </location>
</feature>
<dbReference type="AlphaFoldDB" id="A0A8T0H2Q9"/>
<organism evidence="2 3">
    <name type="scientific">Ceratodon purpureus</name>
    <name type="common">Fire moss</name>
    <name type="synonym">Dicranum purpureum</name>
    <dbReference type="NCBI Taxonomy" id="3225"/>
    <lineage>
        <taxon>Eukaryota</taxon>
        <taxon>Viridiplantae</taxon>
        <taxon>Streptophyta</taxon>
        <taxon>Embryophyta</taxon>
        <taxon>Bryophyta</taxon>
        <taxon>Bryophytina</taxon>
        <taxon>Bryopsida</taxon>
        <taxon>Dicranidae</taxon>
        <taxon>Pseudoditrichales</taxon>
        <taxon>Ditrichaceae</taxon>
        <taxon>Ceratodon</taxon>
    </lineage>
</organism>
<feature type="compositionally biased region" description="Basic and acidic residues" evidence="1">
    <location>
        <begin position="302"/>
        <end position="315"/>
    </location>
</feature>
<feature type="compositionally biased region" description="Polar residues" evidence="1">
    <location>
        <begin position="174"/>
        <end position="184"/>
    </location>
</feature>
<keyword evidence="3" id="KW-1185">Reference proteome</keyword>
<evidence type="ECO:0000256" key="1">
    <source>
        <dbReference type="SAM" id="MobiDB-lite"/>
    </source>
</evidence>
<feature type="compositionally biased region" description="Polar residues" evidence="1">
    <location>
        <begin position="132"/>
        <end position="146"/>
    </location>
</feature>